<dbReference type="Pfam" id="PF08240">
    <property type="entry name" value="ADH_N"/>
    <property type="match status" value="1"/>
</dbReference>
<name>A0A7D8Z1Q6_9HELO</name>
<dbReference type="PANTHER" id="PTHR45348">
    <property type="entry name" value="HYPOTHETICAL OXIDOREDUCTASE (EUROFUNG)"/>
    <property type="match status" value="1"/>
</dbReference>
<dbReference type="Gene3D" id="3.40.50.720">
    <property type="entry name" value="NAD(P)-binding Rossmann-like Domain"/>
    <property type="match status" value="1"/>
</dbReference>
<dbReference type="SMART" id="SM00829">
    <property type="entry name" value="PKS_ER"/>
    <property type="match status" value="1"/>
</dbReference>
<sequence length="347" mass="37852">MKEAIVHPGTHVEIINSPVPQPKENQILIKVIYSGSNPKDWKRPDWFQEAHNSGDDIAGIIQELGRGVVGYQVGDRVAALHEMQTLGGSYAEYALSWDYATFHLPDHTSFAEAATIPLAAMTAALGLYQRMRLPPPWNPATHSIPLIIYGGAGAVGSFAIKLAQKSNLHPLIVVAGNSQEYVESLISREKGDTIVDYRDGDEAVVAGIQRALRETGSGSAEARYAYDAITEHNSWRNLSRVLGKDSQLCLVLPQLDFSSVPKYIETHQSAVASIFKRADALTGGHENTDAGFVYFQLFARALGDGWFTGHPYQVVAGGLNGVERGLLDLRAGKNKASKYIFKIAHEI</sequence>
<reference evidence="4 5" key="1">
    <citation type="submission" date="2018-05" db="EMBL/GenBank/DDBJ databases">
        <title>Whole genome sequencing for identification of molecular markers to develop diagnostic detection tools for the regulated plant pathogen Lachnellula willkommii.</title>
        <authorList>
            <person name="Giroux E."/>
            <person name="Bilodeau G."/>
        </authorList>
    </citation>
    <scope>NUCLEOTIDE SEQUENCE [LARGE SCALE GENOMIC DNA]</scope>
    <source>
        <strain evidence="4 5">CBS 625.97</strain>
    </source>
</reference>
<evidence type="ECO:0000256" key="1">
    <source>
        <dbReference type="ARBA" id="ARBA00008072"/>
    </source>
</evidence>
<dbReference type="Gene3D" id="3.90.180.10">
    <property type="entry name" value="Medium-chain alcohol dehydrogenases, catalytic domain"/>
    <property type="match status" value="1"/>
</dbReference>
<dbReference type="OrthoDB" id="3233595at2759"/>
<dbReference type="SUPFAM" id="SSF51735">
    <property type="entry name" value="NAD(P)-binding Rossmann-fold domains"/>
    <property type="match status" value="1"/>
</dbReference>
<dbReference type="InterPro" id="IPR020843">
    <property type="entry name" value="ER"/>
</dbReference>
<accession>A0A7D8Z1Q6</accession>
<evidence type="ECO:0000259" key="3">
    <source>
        <dbReference type="SMART" id="SM00829"/>
    </source>
</evidence>
<dbReference type="GO" id="GO:0016651">
    <property type="term" value="F:oxidoreductase activity, acting on NAD(P)H"/>
    <property type="evidence" value="ECO:0007669"/>
    <property type="project" value="InterPro"/>
</dbReference>
<dbReference type="InterPro" id="IPR047122">
    <property type="entry name" value="Trans-enoyl_RdTase-like"/>
</dbReference>
<evidence type="ECO:0000256" key="2">
    <source>
        <dbReference type="ARBA" id="ARBA00023002"/>
    </source>
</evidence>
<gene>
    <name evidence="4" type="primary">fsr4_0</name>
    <name evidence="4" type="ORF">LCER1_G008604</name>
</gene>
<dbReference type="PANTHER" id="PTHR45348:SF5">
    <property type="entry name" value="OXIDOREDUCTASE, PUTATIVE (AFU_ORTHOLOGUE AFUA_8G01420)-RELATED"/>
    <property type="match status" value="1"/>
</dbReference>
<proteinExistence type="inferred from homology"/>
<dbReference type="AlphaFoldDB" id="A0A7D8Z1Q6"/>
<comment type="caution">
    <text evidence="4">The sequence shown here is derived from an EMBL/GenBank/DDBJ whole genome shotgun (WGS) entry which is preliminary data.</text>
</comment>
<dbReference type="InterPro" id="IPR011032">
    <property type="entry name" value="GroES-like_sf"/>
</dbReference>
<dbReference type="InterPro" id="IPR036291">
    <property type="entry name" value="NAD(P)-bd_dom_sf"/>
</dbReference>
<evidence type="ECO:0000313" key="5">
    <source>
        <dbReference type="Proteomes" id="UP000481288"/>
    </source>
</evidence>
<feature type="domain" description="Enoyl reductase (ER)" evidence="3">
    <location>
        <begin position="9"/>
        <end position="334"/>
    </location>
</feature>
<dbReference type="Proteomes" id="UP000481288">
    <property type="component" value="Unassembled WGS sequence"/>
</dbReference>
<evidence type="ECO:0000313" key="4">
    <source>
        <dbReference type="EMBL" id="TVY45703.1"/>
    </source>
</evidence>
<keyword evidence="2" id="KW-0560">Oxidoreductase</keyword>
<keyword evidence="5" id="KW-1185">Reference proteome</keyword>
<protein>
    <submittedName>
        <fullName evidence="4">Trans-enoyl reductase fsr4</fullName>
    </submittedName>
</protein>
<dbReference type="EMBL" id="QGMG01001655">
    <property type="protein sequence ID" value="TVY45703.1"/>
    <property type="molecule type" value="Genomic_DNA"/>
</dbReference>
<dbReference type="CDD" id="cd08249">
    <property type="entry name" value="enoyl_reductase_like"/>
    <property type="match status" value="1"/>
</dbReference>
<dbReference type="InterPro" id="IPR013154">
    <property type="entry name" value="ADH-like_N"/>
</dbReference>
<comment type="similarity">
    <text evidence="1">Belongs to the zinc-containing alcohol dehydrogenase family.</text>
</comment>
<dbReference type="SUPFAM" id="SSF50129">
    <property type="entry name" value="GroES-like"/>
    <property type="match status" value="1"/>
</dbReference>
<organism evidence="4 5">
    <name type="scientific">Lachnellula cervina</name>
    <dbReference type="NCBI Taxonomy" id="1316786"/>
    <lineage>
        <taxon>Eukaryota</taxon>
        <taxon>Fungi</taxon>
        <taxon>Dikarya</taxon>
        <taxon>Ascomycota</taxon>
        <taxon>Pezizomycotina</taxon>
        <taxon>Leotiomycetes</taxon>
        <taxon>Helotiales</taxon>
        <taxon>Lachnaceae</taxon>
        <taxon>Lachnellula</taxon>
    </lineage>
</organism>